<dbReference type="EMBL" id="FQWL01000002">
    <property type="protein sequence ID" value="SHG53482.1"/>
    <property type="molecule type" value="Genomic_DNA"/>
</dbReference>
<dbReference type="AlphaFoldDB" id="A0A1M5KKX5"/>
<proteinExistence type="predicted"/>
<feature type="compositionally biased region" description="Polar residues" evidence="1">
    <location>
        <begin position="440"/>
        <end position="451"/>
    </location>
</feature>
<evidence type="ECO:0000313" key="4">
    <source>
        <dbReference type="Proteomes" id="UP000184532"/>
    </source>
</evidence>
<dbReference type="RefSeq" id="WP_073178216.1">
    <property type="nucleotide sequence ID" value="NZ_FQWL01000002.1"/>
</dbReference>
<dbReference type="InterPro" id="IPR001322">
    <property type="entry name" value="Lamin_tail_dom"/>
</dbReference>
<keyword evidence="4" id="KW-1185">Reference proteome</keyword>
<dbReference type="SUPFAM" id="SSF74853">
    <property type="entry name" value="Lamin A/C globular tail domain"/>
    <property type="match status" value="1"/>
</dbReference>
<evidence type="ECO:0000313" key="3">
    <source>
        <dbReference type="EMBL" id="SHG53482.1"/>
    </source>
</evidence>
<dbReference type="Proteomes" id="UP000184532">
    <property type="component" value="Unassembled WGS sequence"/>
</dbReference>
<protein>
    <submittedName>
        <fullName evidence="3">Lamin Tail Domain</fullName>
    </submittedName>
</protein>
<dbReference type="OrthoDB" id="1492759at2"/>
<gene>
    <name evidence="3" type="ORF">SAMN04488116_1648</name>
</gene>
<name>A0A1M5KKX5_9FLAO</name>
<dbReference type="STRING" id="570519.SAMN04488116_1648"/>
<reference evidence="4" key="1">
    <citation type="submission" date="2016-11" db="EMBL/GenBank/DDBJ databases">
        <authorList>
            <person name="Varghese N."/>
            <person name="Submissions S."/>
        </authorList>
    </citation>
    <scope>NUCLEOTIDE SEQUENCE [LARGE SCALE GENOMIC DNA]</scope>
    <source>
        <strain evidence="4">DSM 22638</strain>
    </source>
</reference>
<organism evidence="3 4">
    <name type="scientific">Flagellimonas flava</name>
    <dbReference type="NCBI Taxonomy" id="570519"/>
    <lineage>
        <taxon>Bacteria</taxon>
        <taxon>Pseudomonadati</taxon>
        <taxon>Bacteroidota</taxon>
        <taxon>Flavobacteriia</taxon>
        <taxon>Flavobacteriales</taxon>
        <taxon>Flavobacteriaceae</taxon>
        <taxon>Flagellimonas</taxon>
    </lineage>
</organism>
<accession>A0A1M5KKX5</accession>
<feature type="region of interest" description="Disordered" evidence="1">
    <location>
        <begin position="440"/>
        <end position="462"/>
    </location>
</feature>
<evidence type="ECO:0000256" key="1">
    <source>
        <dbReference type="SAM" id="MobiDB-lite"/>
    </source>
</evidence>
<dbReference type="Pfam" id="PF00932">
    <property type="entry name" value="LTD"/>
    <property type="match status" value="1"/>
</dbReference>
<dbReference type="PROSITE" id="PS51257">
    <property type="entry name" value="PROKAR_LIPOPROTEIN"/>
    <property type="match status" value="1"/>
</dbReference>
<feature type="domain" description="LTD" evidence="2">
    <location>
        <begin position="282"/>
        <end position="401"/>
    </location>
</feature>
<dbReference type="InterPro" id="IPR043744">
    <property type="entry name" value="DUF5689"/>
</dbReference>
<evidence type="ECO:0000259" key="2">
    <source>
        <dbReference type="PROSITE" id="PS51841"/>
    </source>
</evidence>
<dbReference type="InterPro" id="IPR036415">
    <property type="entry name" value="Lamin_tail_dom_sf"/>
</dbReference>
<dbReference type="PROSITE" id="PS51841">
    <property type="entry name" value="LTD"/>
    <property type="match status" value="1"/>
</dbReference>
<sequence>MKNIYPNIKRIQFLVKILGVQILILSYSCVANPDFEIPLLDCGEGTGANLDFQGLDSLYQGETLQILDDFVLEGYVVSSDIASNFFGVLIIQDKLENPTQGLRFEMDQSQSHLQFPPGTKILIKLNGLYLGKTKDEYKLGGTFSSFGNISVGRLPSLKVKDHLFSACAEEKAMPTSTTISQLGQLPLNTLIKLENMEFLNEELGETFAVKQEETIRMLQDCDENQVELVTSGYADFQAEPLPEGRGSITGVLVKDGDDYQLMIRSLGDIDFTEERCPEIITEFTSNKVFISELADPDNNSSARFVELYNAGDSPLDLNLWTLRRYTNDNMEIGSEVDLSGNIIEANGTLVVSPNAEEFEMVYGFPPDLGISTNSPADSNGDDNLELVDPFGKVIDAFGMVGEDGSGTNHEFEDGRAVRNPDIIEANPVYTFMEWTVFNDTGDSGTTKQPQNAPEDFSPKEHK</sequence>
<dbReference type="Gene3D" id="2.60.40.1260">
    <property type="entry name" value="Lamin Tail domain"/>
    <property type="match status" value="1"/>
</dbReference>
<dbReference type="Pfam" id="PF18942">
    <property type="entry name" value="DUF5689"/>
    <property type="match status" value="1"/>
</dbReference>